<reference evidence="1 2" key="1">
    <citation type="journal article" date="2015" name="Genome Biol.">
        <title>Comparative genomics of Steinernema reveals deeply conserved gene regulatory networks.</title>
        <authorList>
            <person name="Dillman A.R."/>
            <person name="Macchietto M."/>
            <person name="Porter C.F."/>
            <person name="Rogers A."/>
            <person name="Williams B."/>
            <person name="Antoshechkin I."/>
            <person name="Lee M.M."/>
            <person name="Goodwin Z."/>
            <person name="Lu X."/>
            <person name="Lewis E.E."/>
            <person name="Goodrich-Blair H."/>
            <person name="Stock S.P."/>
            <person name="Adams B.J."/>
            <person name="Sternberg P.W."/>
            <person name="Mortazavi A."/>
        </authorList>
    </citation>
    <scope>NUCLEOTIDE SEQUENCE [LARGE SCALE GENOMIC DNA]</scope>
    <source>
        <strain evidence="1 2">ALL</strain>
    </source>
</reference>
<evidence type="ECO:0000313" key="2">
    <source>
        <dbReference type="Proteomes" id="UP000298663"/>
    </source>
</evidence>
<reference evidence="1 2" key="2">
    <citation type="journal article" date="2019" name="G3 (Bethesda)">
        <title>Hybrid Assembly of the Genome of the Entomopathogenic Nematode Steinernema carpocapsae Identifies the X-Chromosome.</title>
        <authorList>
            <person name="Serra L."/>
            <person name="Macchietto M."/>
            <person name="Macias-Munoz A."/>
            <person name="McGill C.J."/>
            <person name="Rodriguez I.M."/>
            <person name="Rodriguez B."/>
            <person name="Murad R."/>
            <person name="Mortazavi A."/>
        </authorList>
    </citation>
    <scope>NUCLEOTIDE SEQUENCE [LARGE SCALE GENOMIC DNA]</scope>
    <source>
        <strain evidence="1 2">ALL</strain>
    </source>
</reference>
<dbReference type="EMBL" id="AZBU02000004">
    <property type="protein sequence ID" value="TKR83223.1"/>
    <property type="molecule type" value="Genomic_DNA"/>
</dbReference>
<comment type="caution">
    <text evidence="1">The sequence shown here is derived from an EMBL/GenBank/DDBJ whole genome shotgun (WGS) entry which is preliminary data.</text>
</comment>
<name>A0A4U5NKN7_STECR</name>
<dbReference type="AlphaFoldDB" id="A0A4U5NKN7"/>
<gene>
    <name evidence="1" type="ORF">L596_016847</name>
</gene>
<evidence type="ECO:0000313" key="1">
    <source>
        <dbReference type="EMBL" id="TKR83223.1"/>
    </source>
</evidence>
<dbReference type="Proteomes" id="UP000298663">
    <property type="component" value="Unassembled WGS sequence"/>
</dbReference>
<organism evidence="1 2">
    <name type="scientific">Steinernema carpocapsae</name>
    <name type="common">Entomopathogenic nematode</name>
    <dbReference type="NCBI Taxonomy" id="34508"/>
    <lineage>
        <taxon>Eukaryota</taxon>
        <taxon>Metazoa</taxon>
        <taxon>Ecdysozoa</taxon>
        <taxon>Nematoda</taxon>
        <taxon>Chromadorea</taxon>
        <taxon>Rhabditida</taxon>
        <taxon>Tylenchina</taxon>
        <taxon>Panagrolaimomorpha</taxon>
        <taxon>Strongyloidoidea</taxon>
        <taxon>Steinernematidae</taxon>
        <taxon>Steinernema</taxon>
    </lineage>
</organism>
<accession>A0A4U5NKN7</accession>
<protein>
    <submittedName>
        <fullName evidence="1">Uncharacterized protein</fullName>
    </submittedName>
</protein>
<sequence>MTPPAQLLPLPLKRNFPVLFSDDPFSVEHGEVVRGHRPVQEDAPKENFQGCGCTILSKSKTRQSAQSFVSSLQRFN</sequence>
<keyword evidence="2" id="KW-1185">Reference proteome</keyword>
<proteinExistence type="predicted"/>